<proteinExistence type="inferred from homology"/>
<dbReference type="AlphaFoldDB" id="G3AU76"/>
<evidence type="ECO:0000256" key="1">
    <source>
        <dbReference type="ARBA" id="ARBA00010197"/>
    </source>
</evidence>
<organism evidence="6">
    <name type="scientific">Spathaspora passalidarum (strain NRRL Y-27907 / 11-Y1)</name>
    <dbReference type="NCBI Taxonomy" id="619300"/>
    <lineage>
        <taxon>Eukaryota</taxon>
        <taxon>Fungi</taxon>
        <taxon>Dikarya</taxon>
        <taxon>Ascomycota</taxon>
        <taxon>Saccharomycotina</taxon>
        <taxon>Pichiomycetes</taxon>
        <taxon>Debaryomycetaceae</taxon>
        <taxon>Spathaspora</taxon>
    </lineage>
</organism>
<gene>
    <name evidence="5" type="ORF">SPAPADRAFT_63286</name>
</gene>
<keyword evidence="6" id="KW-1185">Reference proteome</keyword>
<reference evidence="5 6" key="1">
    <citation type="journal article" date="2011" name="Proc. Natl. Acad. Sci. U.S.A.">
        <title>Comparative genomics of xylose-fermenting fungi for enhanced biofuel production.</title>
        <authorList>
            <person name="Wohlbach D.J."/>
            <person name="Kuo A."/>
            <person name="Sato T.K."/>
            <person name="Potts K.M."/>
            <person name="Salamov A.A."/>
            <person name="LaButti K.M."/>
            <person name="Sun H."/>
            <person name="Clum A."/>
            <person name="Pangilinan J.L."/>
            <person name="Lindquist E.A."/>
            <person name="Lucas S."/>
            <person name="Lapidus A."/>
            <person name="Jin M."/>
            <person name="Gunawan C."/>
            <person name="Balan V."/>
            <person name="Dale B.E."/>
            <person name="Jeffries T.W."/>
            <person name="Zinkel R."/>
            <person name="Barry K.W."/>
            <person name="Grigoriev I.V."/>
            <person name="Gasch A.P."/>
        </authorList>
    </citation>
    <scope>NUCLEOTIDE SEQUENCE [LARGE SCALE GENOMIC DNA]</scope>
    <source>
        <strain evidence="6">NRRL Y-27907 / 11-Y1</strain>
    </source>
</reference>
<keyword evidence="3" id="KW-0508">mRNA splicing</keyword>
<evidence type="ECO:0000256" key="2">
    <source>
        <dbReference type="ARBA" id="ARBA00022160"/>
    </source>
</evidence>
<dbReference type="InterPro" id="IPR017862">
    <property type="entry name" value="SKI-int_prot_SKIP"/>
</dbReference>
<dbReference type="EMBL" id="GL996505">
    <property type="protein sequence ID" value="EGW30452.1"/>
    <property type="molecule type" value="Genomic_DNA"/>
</dbReference>
<dbReference type="InterPro" id="IPR004015">
    <property type="entry name" value="SKI-int_prot_SKIP_SNW-dom"/>
</dbReference>
<feature type="domain" description="SKI-interacting protein SKIP SNW" evidence="4">
    <location>
        <begin position="111"/>
        <end position="191"/>
    </location>
</feature>
<dbReference type="RefSeq" id="XP_007377423.1">
    <property type="nucleotide sequence ID" value="XM_007377361.1"/>
</dbReference>
<comment type="subunit">
    <text evidence="3">Associated with the spliceosome.</text>
</comment>
<comment type="function">
    <text evidence="3">Involved in pre-mRNA splicing.</text>
</comment>
<evidence type="ECO:0000313" key="5">
    <source>
        <dbReference type="EMBL" id="EGW30452.1"/>
    </source>
</evidence>
<evidence type="ECO:0000259" key="4">
    <source>
        <dbReference type="Pfam" id="PF02731"/>
    </source>
</evidence>
<dbReference type="KEGG" id="spaa:SPAPADRAFT_63286"/>
<dbReference type="Pfam" id="PF02731">
    <property type="entry name" value="SKIP_SNW"/>
    <property type="match status" value="1"/>
</dbReference>
<accession>G3AU76</accession>
<dbReference type="InParanoid" id="G3AU76"/>
<dbReference type="Proteomes" id="UP000000709">
    <property type="component" value="Unassembled WGS sequence"/>
</dbReference>
<dbReference type="GeneID" id="18874680"/>
<sequence>MFSTLLSRPKNSSYDPNYHFRIDTTTNDNKQVLVLPRQTDLQALDFSKPIDDEEVTYESTIPLKKRYPNLTHSFPRPSLDDLEVRSVIEETRSIIAKLITPDQPEENVQHIQYSSKNIIDTDERVIQIRKFQVDPMLPPQFKLRKNRHKTQTEDVPIVKPTNQEKLTKEDRQKWNIPVAVSNWKNNQGFTI</sequence>
<dbReference type="HOGENOM" id="CLU_085411_0_0_1"/>
<comment type="subcellular location">
    <subcellularLocation>
        <location evidence="3">Nucleus</location>
    </subcellularLocation>
</comment>
<keyword evidence="3" id="KW-0539">Nucleus</keyword>
<evidence type="ECO:0000313" key="6">
    <source>
        <dbReference type="Proteomes" id="UP000000709"/>
    </source>
</evidence>
<dbReference type="OrthoDB" id="666364at2759"/>
<dbReference type="GO" id="GO:0005681">
    <property type="term" value="C:spliceosomal complex"/>
    <property type="evidence" value="ECO:0007669"/>
    <property type="project" value="UniProtKB-UniRule"/>
</dbReference>
<dbReference type="PANTHER" id="PTHR12096">
    <property type="entry name" value="NUCLEAR PROTEIN SKIP-RELATED"/>
    <property type="match status" value="1"/>
</dbReference>
<evidence type="ECO:0000256" key="3">
    <source>
        <dbReference type="RuleBase" id="RU367140"/>
    </source>
</evidence>
<keyword evidence="3" id="KW-0507">mRNA processing</keyword>
<protein>
    <recommendedName>
        <fullName evidence="2 3">Pre-mRNA-processing protein 45</fullName>
    </recommendedName>
</protein>
<comment type="similarity">
    <text evidence="1 3">Belongs to the SNW family.</text>
</comment>
<dbReference type="STRING" id="619300.G3AU76"/>
<keyword evidence="3" id="KW-0747">Spliceosome</keyword>
<dbReference type="GO" id="GO:0000398">
    <property type="term" value="P:mRNA splicing, via spliceosome"/>
    <property type="evidence" value="ECO:0007669"/>
    <property type="project" value="InterPro"/>
</dbReference>
<name>G3AU76_SPAPN</name>
<feature type="non-terminal residue" evidence="5">
    <location>
        <position position="191"/>
    </location>
</feature>
<dbReference type="eggNOG" id="KOG2441">
    <property type="taxonomic scope" value="Eukaryota"/>
</dbReference>